<evidence type="ECO:0000259" key="2">
    <source>
        <dbReference type="Pfam" id="PF07484"/>
    </source>
</evidence>
<reference evidence="3" key="1">
    <citation type="submission" date="2021-02" db="EMBL/GenBank/DDBJ databases">
        <title>First Annotated Genome of the Yellow-green Alga Tribonema minus.</title>
        <authorList>
            <person name="Mahan K.M."/>
        </authorList>
    </citation>
    <scope>NUCLEOTIDE SEQUENCE</scope>
    <source>
        <strain evidence="3">UTEX B ZZ1240</strain>
    </source>
</reference>
<keyword evidence="4" id="KW-1185">Reference proteome</keyword>
<dbReference type="InterPro" id="IPR011083">
    <property type="entry name" value="Phage_tail_collar_dom"/>
</dbReference>
<dbReference type="OrthoDB" id="10062874at2759"/>
<proteinExistence type="predicted"/>
<organism evidence="3 4">
    <name type="scientific">Tribonema minus</name>
    <dbReference type="NCBI Taxonomy" id="303371"/>
    <lineage>
        <taxon>Eukaryota</taxon>
        <taxon>Sar</taxon>
        <taxon>Stramenopiles</taxon>
        <taxon>Ochrophyta</taxon>
        <taxon>PX clade</taxon>
        <taxon>Xanthophyceae</taxon>
        <taxon>Tribonematales</taxon>
        <taxon>Tribonemataceae</taxon>
        <taxon>Tribonema</taxon>
    </lineage>
</organism>
<name>A0A835ZHE3_9STRA</name>
<evidence type="ECO:0000256" key="1">
    <source>
        <dbReference type="SAM" id="MobiDB-lite"/>
    </source>
</evidence>
<comment type="caution">
    <text evidence="3">The sequence shown here is derived from an EMBL/GenBank/DDBJ whole genome shotgun (WGS) entry which is preliminary data.</text>
</comment>
<feature type="compositionally biased region" description="Polar residues" evidence="1">
    <location>
        <begin position="130"/>
        <end position="146"/>
    </location>
</feature>
<dbReference type="SUPFAM" id="SSF88874">
    <property type="entry name" value="Receptor-binding domain of short tail fibre protein gp12"/>
    <property type="match status" value="1"/>
</dbReference>
<feature type="domain" description="Phage tail collar" evidence="2">
    <location>
        <begin position="18"/>
        <end position="62"/>
    </location>
</feature>
<feature type="region of interest" description="Disordered" evidence="1">
    <location>
        <begin position="98"/>
        <end position="185"/>
    </location>
</feature>
<protein>
    <recommendedName>
        <fullName evidence="2">Phage tail collar domain-containing protein</fullName>
    </recommendedName>
</protein>
<dbReference type="InterPro" id="IPR037053">
    <property type="entry name" value="Phage_tail_collar_dom_sf"/>
</dbReference>
<sequence>MSAIGDYKFSMRDGDFDRWLKCDGRSLSRVAFPVLFAMLGNTFGAASTSTTFKLPDARGRVIASVSGDHAVGGSSGAETHALSVSEIPSHSHVATIDSAGSHTHSANSAGSHTHSHNATSSTQGIVVSDGANTMVGSDSENPSGTELNLGGARPLTIDSAGSHTHSLDASGAHAHTASIASEGGGSAHSIMQPTLFAGTLFMFGDEATPPLSIQGRVQHADGKRLGAISVHASHGSGTVSEVTWTGDASATDVSECSALDVKDLRCGYYTVTVRDTAGTIASMTFKVRAITHNR</sequence>
<dbReference type="EMBL" id="JAFCMP010000021">
    <property type="protein sequence ID" value="KAG5191345.1"/>
    <property type="molecule type" value="Genomic_DNA"/>
</dbReference>
<gene>
    <name evidence="3" type="ORF">JKP88DRAFT_251677</name>
</gene>
<evidence type="ECO:0000313" key="4">
    <source>
        <dbReference type="Proteomes" id="UP000664859"/>
    </source>
</evidence>
<dbReference type="Pfam" id="PF07484">
    <property type="entry name" value="Collar"/>
    <property type="match status" value="1"/>
</dbReference>
<dbReference type="Proteomes" id="UP000664859">
    <property type="component" value="Unassembled WGS sequence"/>
</dbReference>
<dbReference type="AlphaFoldDB" id="A0A835ZHE3"/>
<dbReference type="Gene3D" id="3.90.1340.10">
    <property type="entry name" value="Phage tail collar domain"/>
    <property type="match status" value="1"/>
</dbReference>
<feature type="compositionally biased region" description="Low complexity" evidence="1">
    <location>
        <begin position="98"/>
        <end position="122"/>
    </location>
</feature>
<accession>A0A835ZHE3</accession>
<evidence type="ECO:0000313" key="3">
    <source>
        <dbReference type="EMBL" id="KAG5191345.1"/>
    </source>
</evidence>